<feature type="compositionally biased region" description="Low complexity" evidence="1">
    <location>
        <begin position="119"/>
        <end position="129"/>
    </location>
</feature>
<feature type="compositionally biased region" description="Polar residues" evidence="1">
    <location>
        <begin position="148"/>
        <end position="162"/>
    </location>
</feature>
<dbReference type="Proteomes" id="UP001190700">
    <property type="component" value="Unassembled WGS sequence"/>
</dbReference>
<sequence>MVQTTTERLTSLHNVYNADEEILTSAEIKELREKERALEKARRKAQEDGSQVYLENEAMEAEEEEADNEAEEEAEEEAEDAEEPPAQHAPGEKTPVLLLEPSPAEQTQELEAMLDAKHANAAAAAGSEAGRAESENPDRAWALAAHVETQNRVSQRKLQATPGNDEAATQETQKKAAALGQADQAEQAEDAAGKAKTGKAAAKAAPTKAATADGILTRTPNPARKARTPGADKSSNKRTTATATAQLQQATAATTTAEPAPKKIKIKAQGRLKFPGDSK</sequence>
<feature type="compositionally biased region" description="Low complexity" evidence="1">
    <location>
        <begin position="239"/>
        <end position="259"/>
    </location>
</feature>
<comment type="caution">
    <text evidence="2">The sequence shown here is derived from an EMBL/GenBank/DDBJ whole genome shotgun (WGS) entry which is preliminary data.</text>
</comment>
<feature type="compositionally biased region" description="Low complexity" evidence="1">
    <location>
        <begin position="166"/>
        <end position="185"/>
    </location>
</feature>
<dbReference type="AlphaFoldDB" id="A0AAE0BNV8"/>
<protein>
    <submittedName>
        <fullName evidence="2">Uncharacterized protein</fullName>
    </submittedName>
</protein>
<proteinExistence type="predicted"/>
<reference evidence="2 3" key="1">
    <citation type="journal article" date="2015" name="Genome Biol. Evol.">
        <title>Comparative Genomics of a Bacterivorous Green Alga Reveals Evolutionary Causalities and Consequences of Phago-Mixotrophic Mode of Nutrition.</title>
        <authorList>
            <person name="Burns J.A."/>
            <person name="Paasch A."/>
            <person name="Narechania A."/>
            <person name="Kim E."/>
        </authorList>
    </citation>
    <scope>NUCLEOTIDE SEQUENCE [LARGE SCALE GENOMIC DNA]</scope>
    <source>
        <strain evidence="2 3">PLY_AMNH</strain>
    </source>
</reference>
<evidence type="ECO:0000313" key="2">
    <source>
        <dbReference type="EMBL" id="KAK3240028.1"/>
    </source>
</evidence>
<dbReference type="EMBL" id="LGRX02033758">
    <property type="protein sequence ID" value="KAK3240028.1"/>
    <property type="molecule type" value="Genomic_DNA"/>
</dbReference>
<organism evidence="2 3">
    <name type="scientific">Cymbomonas tetramitiformis</name>
    <dbReference type="NCBI Taxonomy" id="36881"/>
    <lineage>
        <taxon>Eukaryota</taxon>
        <taxon>Viridiplantae</taxon>
        <taxon>Chlorophyta</taxon>
        <taxon>Pyramimonadophyceae</taxon>
        <taxon>Pyramimonadales</taxon>
        <taxon>Pyramimonadaceae</taxon>
        <taxon>Cymbomonas</taxon>
    </lineage>
</organism>
<gene>
    <name evidence="2" type="ORF">CYMTET_50091</name>
</gene>
<feature type="compositionally biased region" description="Low complexity" evidence="1">
    <location>
        <begin position="194"/>
        <end position="212"/>
    </location>
</feature>
<name>A0AAE0BNV8_9CHLO</name>
<feature type="compositionally biased region" description="Acidic residues" evidence="1">
    <location>
        <begin position="57"/>
        <end position="83"/>
    </location>
</feature>
<evidence type="ECO:0000256" key="1">
    <source>
        <dbReference type="SAM" id="MobiDB-lite"/>
    </source>
</evidence>
<evidence type="ECO:0000313" key="3">
    <source>
        <dbReference type="Proteomes" id="UP001190700"/>
    </source>
</evidence>
<keyword evidence="3" id="KW-1185">Reference proteome</keyword>
<feature type="region of interest" description="Disordered" evidence="1">
    <location>
        <begin position="41"/>
        <end position="279"/>
    </location>
</feature>
<accession>A0AAE0BNV8</accession>